<reference evidence="2 3" key="1">
    <citation type="journal article" date="2019" name="Sci. Rep.">
        <title>Orb-weaving spider Araneus ventricosus genome elucidates the spidroin gene catalogue.</title>
        <authorList>
            <person name="Kono N."/>
            <person name="Nakamura H."/>
            <person name="Ohtoshi R."/>
            <person name="Moran D.A.P."/>
            <person name="Shinohara A."/>
            <person name="Yoshida Y."/>
            <person name="Fujiwara M."/>
            <person name="Mori M."/>
            <person name="Tomita M."/>
            <person name="Arakawa K."/>
        </authorList>
    </citation>
    <scope>NUCLEOTIDE SEQUENCE [LARGE SCALE GENOMIC DNA]</scope>
</reference>
<evidence type="ECO:0000313" key="2">
    <source>
        <dbReference type="EMBL" id="GBM91106.1"/>
    </source>
</evidence>
<gene>
    <name evidence="2" type="ORF">AVEN_226591_1</name>
</gene>
<comment type="caution">
    <text evidence="2">The sequence shown here is derived from an EMBL/GenBank/DDBJ whole genome shotgun (WGS) entry which is preliminary data.</text>
</comment>
<dbReference type="Proteomes" id="UP000499080">
    <property type="component" value="Unassembled WGS sequence"/>
</dbReference>
<proteinExistence type="predicted"/>
<feature type="region of interest" description="Disordered" evidence="1">
    <location>
        <begin position="56"/>
        <end position="76"/>
    </location>
</feature>
<protein>
    <submittedName>
        <fullName evidence="2">Uncharacterized protein</fullName>
    </submittedName>
</protein>
<evidence type="ECO:0000313" key="3">
    <source>
        <dbReference type="Proteomes" id="UP000499080"/>
    </source>
</evidence>
<name>A0A4Y2JPN9_ARAVE</name>
<evidence type="ECO:0000256" key="1">
    <source>
        <dbReference type="SAM" id="MobiDB-lite"/>
    </source>
</evidence>
<organism evidence="2 3">
    <name type="scientific">Araneus ventricosus</name>
    <name type="common">Orbweaver spider</name>
    <name type="synonym">Epeira ventricosa</name>
    <dbReference type="NCBI Taxonomy" id="182803"/>
    <lineage>
        <taxon>Eukaryota</taxon>
        <taxon>Metazoa</taxon>
        <taxon>Ecdysozoa</taxon>
        <taxon>Arthropoda</taxon>
        <taxon>Chelicerata</taxon>
        <taxon>Arachnida</taxon>
        <taxon>Araneae</taxon>
        <taxon>Araneomorphae</taxon>
        <taxon>Entelegynae</taxon>
        <taxon>Araneoidea</taxon>
        <taxon>Araneidae</taxon>
        <taxon>Araneus</taxon>
    </lineage>
</organism>
<dbReference type="EMBL" id="BGPR01003674">
    <property type="protein sequence ID" value="GBM91106.1"/>
    <property type="molecule type" value="Genomic_DNA"/>
</dbReference>
<dbReference type="AlphaFoldDB" id="A0A4Y2JPN9"/>
<keyword evidence="3" id="KW-1185">Reference proteome</keyword>
<sequence>MPILKNLIEALLLNDFETPFRIRAHHLGSSDLEKEKTYRTYATVLNLCCCFSESSNSYKRSQHSHPSATDVSTKRKRKNDEIACFTFSVVSFRDGTIK</sequence>
<accession>A0A4Y2JPN9</accession>
<feature type="compositionally biased region" description="Polar residues" evidence="1">
    <location>
        <begin position="56"/>
        <end position="71"/>
    </location>
</feature>